<feature type="region of interest" description="Disordered" evidence="1">
    <location>
        <begin position="198"/>
        <end position="222"/>
    </location>
</feature>
<feature type="transmembrane region" description="Helical" evidence="2">
    <location>
        <begin position="61"/>
        <end position="83"/>
    </location>
</feature>
<accession>A0A1J5IHG6</accession>
<dbReference type="STRING" id="1817892.AUK40_05290"/>
<dbReference type="EMBL" id="MNZT01000093">
    <property type="protein sequence ID" value="OIP96147.1"/>
    <property type="molecule type" value="Genomic_DNA"/>
</dbReference>
<sequence>MAEKKYTFKGQKPGEEVVLLLRRHWITQIKPLGFSLVVFLVPIVMWLWVSLQLDFLSIPGQYVWGAALVWAAFGIFFVVYNYLDWYLDIYLVTNLRIVDVTQDGLFHRTVGESPLDHVQDVIYEIKGIMPTMFNYGNVIIHTSGPSGDIVFEEVYKPQEVQRLLFDQADHYKDINTEAPATAEDLLQLMLDHERQNLASGAKPGEKPGELPLPIPQKTTTSV</sequence>
<dbReference type="Proteomes" id="UP000183245">
    <property type="component" value="Unassembled WGS sequence"/>
</dbReference>
<evidence type="ECO:0000259" key="3">
    <source>
        <dbReference type="Pfam" id="PF03703"/>
    </source>
</evidence>
<dbReference type="Pfam" id="PF03703">
    <property type="entry name" value="bPH_2"/>
    <property type="match status" value="1"/>
</dbReference>
<proteinExistence type="predicted"/>
<keyword evidence="2" id="KW-1133">Transmembrane helix</keyword>
<evidence type="ECO:0000256" key="2">
    <source>
        <dbReference type="SAM" id="Phobius"/>
    </source>
</evidence>
<dbReference type="PANTHER" id="PTHR37938">
    <property type="entry name" value="BLL0215 PROTEIN"/>
    <property type="match status" value="1"/>
</dbReference>
<dbReference type="AlphaFoldDB" id="A0A1J5IHG6"/>
<name>A0A1J5IHG6_9BACT</name>
<organism evidence="4 5">
    <name type="scientific">Candidatus Wirthbacteria bacterium CG2_30_54_11</name>
    <dbReference type="NCBI Taxonomy" id="1817892"/>
    <lineage>
        <taxon>Bacteria</taxon>
        <taxon>Candidatus Wirthbacteria</taxon>
    </lineage>
</organism>
<keyword evidence="2" id="KW-0472">Membrane</keyword>
<dbReference type="PANTHER" id="PTHR37938:SF1">
    <property type="entry name" value="BLL0215 PROTEIN"/>
    <property type="match status" value="1"/>
</dbReference>
<protein>
    <recommendedName>
        <fullName evidence="3">YdbS-like PH domain-containing protein</fullName>
    </recommendedName>
</protein>
<dbReference type="InterPro" id="IPR005182">
    <property type="entry name" value="YdbS-like_PH"/>
</dbReference>
<feature type="transmembrane region" description="Helical" evidence="2">
    <location>
        <begin position="32"/>
        <end position="49"/>
    </location>
</feature>
<keyword evidence="2" id="KW-0812">Transmembrane</keyword>
<comment type="caution">
    <text evidence="4">The sequence shown here is derived from an EMBL/GenBank/DDBJ whole genome shotgun (WGS) entry which is preliminary data.</text>
</comment>
<evidence type="ECO:0000313" key="4">
    <source>
        <dbReference type="EMBL" id="OIP96147.1"/>
    </source>
</evidence>
<reference evidence="4 5" key="1">
    <citation type="journal article" date="2016" name="Environ. Microbiol.">
        <title>Genomic resolution of a cold subsurface aquifer community provides metabolic insights for novel microbes adapted to high CO concentrations.</title>
        <authorList>
            <person name="Probst A.J."/>
            <person name="Castelle C.J."/>
            <person name="Singh A."/>
            <person name="Brown C.T."/>
            <person name="Anantharaman K."/>
            <person name="Sharon I."/>
            <person name="Hug L.A."/>
            <person name="Burstein D."/>
            <person name="Emerson J.B."/>
            <person name="Thomas B.C."/>
            <person name="Banfield J.F."/>
        </authorList>
    </citation>
    <scope>NUCLEOTIDE SEQUENCE [LARGE SCALE GENOMIC DNA]</scope>
    <source>
        <strain evidence="4">CG2_30_54_11</strain>
    </source>
</reference>
<evidence type="ECO:0000256" key="1">
    <source>
        <dbReference type="SAM" id="MobiDB-lite"/>
    </source>
</evidence>
<evidence type="ECO:0000313" key="5">
    <source>
        <dbReference type="Proteomes" id="UP000183245"/>
    </source>
</evidence>
<gene>
    <name evidence="4" type="ORF">AUK40_05290</name>
</gene>
<feature type="domain" description="YdbS-like PH" evidence="3">
    <location>
        <begin position="90"/>
        <end position="163"/>
    </location>
</feature>